<protein>
    <submittedName>
        <fullName evidence="1">Uncharacterized protein</fullName>
    </submittedName>
</protein>
<accession>A0A0A9H6G8</accession>
<reference evidence="1" key="2">
    <citation type="journal article" date="2015" name="Data Brief">
        <title>Shoot transcriptome of the giant reed, Arundo donax.</title>
        <authorList>
            <person name="Barrero R.A."/>
            <person name="Guerrero F.D."/>
            <person name="Moolhuijzen P."/>
            <person name="Goolsby J.A."/>
            <person name="Tidwell J."/>
            <person name="Bellgard S.E."/>
            <person name="Bellgard M.I."/>
        </authorList>
    </citation>
    <scope>NUCLEOTIDE SEQUENCE</scope>
    <source>
        <tissue evidence="1">Shoot tissue taken approximately 20 cm above the soil surface</tissue>
    </source>
</reference>
<evidence type="ECO:0000313" key="1">
    <source>
        <dbReference type="EMBL" id="JAE28473.1"/>
    </source>
</evidence>
<name>A0A0A9H6G8_ARUDO</name>
<dbReference type="EMBL" id="GBRH01169423">
    <property type="protein sequence ID" value="JAE28473.1"/>
    <property type="molecule type" value="Transcribed_RNA"/>
</dbReference>
<proteinExistence type="predicted"/>
<sequence>MVETYRIKLVTNKIELSVVNFMQLNISILCCWLHYRLS</sequence>
<dbReference type="AlphaFoldDB" id="A0A0A9H6G8"/>
<organism evidence="1">
    <name type="scientific">Arundo donax</name>
    <name type="common">Giant reed</name>
    <name type="synonym">Donax arundinaceus</name>
    <dbReference type="NCBI Taxonomy" id="35708"/>
    <lineage>
        <taxon>Eukaryota</taxon>
        <taxon>Viridiplantae</taxon>
        <taxon>Streptophyta</taxon>
        <taxon>Embryophyta</taxon>
        <taxon>Tracheophyta</taxon>
        <taxon>Spermatophyta</taxon>
        <taxon>Magnoliopsida</taxon>
        <taxon>Liliopsida</taxon>
        <taxon>Poales</taxon>
        <taxon>Poaceae</taxon>
        <taxon>PACMAD clade</taxon>
        <taxon>Arundinoideae</taxon>
        <taxon>Arundineae</taxon>
        <taxon>Arundo</taxon>
    </lineage>
</organism>
<reference evidence="1" key="1">
    <citation type="submission" date="2014-09" db="EMBL/GenBank/DDBJ databases">
        <authorList>
            <person name="Magalhaes I.L.F."/>
            <person name="Oliveira U."/>
            <person name="Santos F.R."/>
            <person name="Vidigal T.H.D.A."/>
            <person name="Brescovit A.D."/>
            <person name="Santos A.J."/>
        </authorList>
    </citation>
    <scope>NUCLEOTIDE SEQUENCE</scope>
    <source>
        <tissue evidence="1">Shoot tissue taken approximately 20 cm above the soil surface</tissue>
    </source>
</reference>